<evidence type="ECO:0000259" key="4">
    <source>
        <dbReference type="Pfam" id="PF01212"/>
    </source>
</evidence>
<feature type="domain" description="Aromatic amino acid beta-eliminating lyase/threonine aldolase" evidence="4">
    <location>
        <begin position="7"/>
        <end position="108"/>
    </location>
</feature>
<dbReference type="Pfam" id="PF01212">
    <property type="entry name" value="Beta_elim_lyase"/>
    <property type="match status" value="1"/>
</dbReference>
<dbReference type="GO" id="GO:0006545">
    <property type="term" value="P:glycine biosynthetic process"/>
    <property type="evidence" value="ECO:0007669"/>
    <property type="project" value="TreeGrafter"/>
</dbReference>
<evidence type="ECO:0000256" key="3">
    <source>
        <dbReference type="ARBA" id="ARBA00022898"/>
    </source>
</evidence>
<dbReference type="PANTHER" id="PTHR48097">
    <property type="entry name" value="L-THREONINE ALDOLASE-RELATED"/>
    <property type="match status" value="1"/>
</dbReference>
<keyword evidence="3" id="KW-0663">Pyridoxal phosphate</keyword>
<protein>
    <recommendedName>
        <fullName evidence="4">Aromatic amino acid beta-eliminating lyase/threonine aldolase domain-containing protein</fullName>
    </recommendedName>
</protein>
<dbReference type="GO" id="GO:0008732">
    <property type="term" value="F:L-allo-threonine aldolase activity"/>
    <property type="evidence" value="ECO:0007669"/>
    <property type="project" value="TreeGrafter"/>
</dbReference>
<dbReference type="InterPro" id="IPR015421">
    <property type="entry name" value="PyrdxlP-dep_Trfase_major"/>
</dbReference>
<comment type="caution">
    <text evidence="5">The sequence shown here is derived from an EMBL/GenBank/DDBJ whole genome shotgun (WGS) entry which is preliminary data.</text>
</comment>
<dbReference type="SUPFAM" id="SSF53383">
    <property type="entry name" value="PLP-dependent transferases"/>
    <property type="match status" value="1"/>
</dbReference>
<dbReference type="InterPro" id="IPR001597">
    <property type="entry name" value="ArAA_b-elim_lyase/Thr_aldolase"/>
</dbReference>
<accession>X0XIK2</accession>
<evidence type="ECO:0000256" key="1">
    <source>
        <dbReference type="ARBA" id="ARBA00001933"/>
    </source>
</evidence>
<sequence>MKNIKIDLVSDTVTLPTNEMREAMKSAEVGDDVSQEDPTINKLEELAAKKVGKEAAMFVPSGTMGNLIAVLIHCKRGEEVILESRSHIYNFEVGGISALGGVVTKTVDG</sequence>
<dbReference type="Gene3D" id="3.40.640.10">
    <property type="entry name" value="Type I PLP-dependent aspartate aminotransferase-like (Major domain)"/>
    <property type="match status" value="1"/>
</dbReference>
<evidence type="ECO:0000256" key="2">
    <source>
        <dbReference type="ARBA" id="ARBA00006966"/>
    </source>
</evidence>
<dbReference type="PANTHER" id="PTHR48097:SF9">
    <property type="entry name" value="L-THREONINE ALDOLASE"/>
    <property type="match status" value="1"/>
</dbReference>
<dbReference type="GO" id="GO:0006567">
    <property type="term" value="P:L-threonine catabolic process"/>
    <property type="evidence" value="ECO:0007669"/>
    <property type="project" value="TreeGrafter"/>
</dbReference>
<dbReference type="AlphaFoldDB" id="X0XIK2"/>
<dbReference type="EMBL" id="BARS01046994">
    <property type="protein sequence ID" value="GAG35222.1"/>
    <property type="molecule type" value="Genomic_DNA"/>
</dbReference>
<dbReference type="GO" id="GO:0005829">
    <property type="term" value="C:cytosol"/>
    <property type="evidence" value="ECO:0007669"/>
    <property type="project" value="TreeGrafter"/>
</dbReference>
<name>X0XIK2_9ZZZZ</name>
<proteinExistence type="inferred from homology"/>
<evidence type="ECO:0000313" key="5">
    <source>
        <dbReference type="EMBL" id="GAG35222.1"/>
    </source>
</evidence>
<reference evidence="5" key="1">
    <citation type="journal article" date="2014" name="Front. Microbiol.">
        <title>High frequency of phylogenetically diverse reductive dehalogenase-homologous genes in deep subseafloor sedimentary metagenomes.</title>
        <authorList>
            <person name="Kawai M."/>
            <person name="Futagami T."/>
            <person name="Toyoda A."/>
            <person name="Takaki Y."/>
            <person name="Nishi S."/>
            <person name="Hori S."/>
            <person name="Arai W."/>
            <person name="Tsubouchi T."/>
            <person name="Morono Y."/>
            <person name="Uchiyama I."/>
            <person name="Ito T."/>
            <person name="Fujiyama A."/>
            <person name="Inagaki F."/>
            <person name="Takami H."/>
        </authorList>
    </citation>
    <scope>NUCLEOTIDE SEQUENCE</scope>
    <source>
        <strain evidence="5">Expedition CK06-06</strain>
    </source>
</reference>
<comment type="similarity">
    <text evidence="2">Belongs to the threonine aldolase family.</text>
</comment>
<dbReference type="InterPro" id="IPR015424">
    <property type="entry name" value="PyrdxlP-dep_Trfase"/>
</dbReference>
<feature type="non-terminal residue" evidence="5">
    <location>
        <position position="109"/>
    </location>
</feature>
<organism evidence="5">
    <name type="scientific">marine sediment metagenome</name>
    <dbReference type="NCBI Taxonomy" id="412755"/>
    <lineage>
        <taxon>unclassified sequences</taxon>
        <taxon>metagenomes</taxon>
        <taxon>ecological metagenomes</taxon>
    </lineage>
</organism>
<comment type="cofactor">
    <cofactor evidence="1">
        <name>pyridoxal 5'-phosphate</name>
        <dbReference type="ChEBI" id="CHEBI:597326"/>
    </cofactor>
</comment>
<gene>
    <name evidence="5" type="ORF">S01H1_70653</name>
</gene>